<feature type="compositionally biased region" description="Pro residues" evidence="1">
    <location>
        <begin position="183"/>
        <end position="194"/>
    </location>
</feature>
<dbReference type="AlphaFoldDB" id="C0JRX7"/>
<feature type="region of interest" description="Disordered" evidence="1">
    <location>
        <begin position="60"/>
        <end position="208"/>
    </location>
</feature>
<feature type="compositionally biased region" description="Low complexity" evidence="1">
    <location>
        <begin position="146"/>
        <end position="165"/>
    </location>
</feature>
<feature type="compositionally biased region" description="Low complexity" evidence="1">
    <location>
        <begin position="86"/>
        <end position="101"/>
    </location>
</feature>
<protein>
    <submittedName>
        <fullName evidence="2">Tsr2</fullName>
    </submittedName>
</protein>
<feature type="compositionally biased region" description="Basic residues" evidence="1">
    <location>
        <begin position="199"/>
        <end position="208"/>
    </location>
</feature>
<name>C0JRX7_STRLU</name>
<gene>
    <name evidence="2" type="primary">tsr2</name>
</gene>
<feature type="compositionally biased region" description="Basic residues" evidence="1">
    <location>
        <begin position="73"/>
        <end position="85"/>
    </location>
</feature>
<reference evidence="2" key="1">
    <citation type="journal article" date="2009" name="Chem. Biol.">
        <title>Thiopeptide biosynthesis featuring ribosomally synthesized precursor peptides and conserved posttranslational modifications.</title>
        <authorList>
            <person name="Liao R."/>
            <person name="Duan L."/>
            <person name="Lei C."/>
            <person name="Pan H."/>
            <person name="Ding Y."/>
            <person name="Zhang Q."/>
            <person name="Chen D."/>
            <person name="Shen B."/>
            <person name="Yu Y."/>
            <person name="Liu W."/>
        </authorList>
    </citation>
    <scope>NUCLEOTIDE SEQUENCE</scope>
    <source>
        <strain evidence="2">ATCC 31255</strain>
    </source>
</reference>
<organism evidence="2">
    <name type="scientific">Streptomyces laurentii</name>
    <dbReference type="NCBI Taxonomy" id="39478"/>
    <lineage>
        <taxon>Bacteria</taxon>
        <taxon>Bacillati</taxon>
        <taxon>Actinomycetota</taxon>
        <taxon>Actinomycetes</taxon>
        <taxon>Kitasatosporales</taxon>
        <taxon>Streptomycetaceae</taxon>
        <taxon>Streptomyces</taxon>
    </lineage>
</organism>
<proteinExistence type="predicted"/>
<dbReference type="EMBL" id="FJ436358">
    <property type="protein sequence ID" value="ACN80660.1"/>
    <property type="molecule type" value="Genomic_DNA"/>
</dbReference>
<evidence type="ECO:0000256" key="1">
    <source>
        <dbReference type="SAM" id="MobiDB-lite"/>
    </source>
</evidence>
<feature type="region of interest" description="Disordered" evidence="1">
    <location>
        <begin position="1"/>
        <end position="30"/>
    </location>
</feature>
<evidence type="ECO:0000313" key="2">
    <source>
        <dbReference type="EMBL" id="ACN80660.1"/>
    </source>
</evidence>
<feature type="compositionally biased region" description="Basic and acidic residues" evidence="1">
    <location>
        <begin position="1"/>
        <end position="12"/>
    </location>
</feature>
<feature type="compositionally biased region" description="Gly residues" evidence="1">
    <location>
        <begin position="133"/>
        <end position="145"/>
    </location>
</feature>
<accession>C0JRX7</accession>
<sequence length="208" mass="21879">MHQSERHRDRAGARPRRTQGRTASRDFPQVTRVHYLDRPLHHRNERIRIACRIRAARARRGWTRSRSALASCRSRRNCARRRRRSLSGSASGSASGFASGSGVSGSGPGPAPSPAPSSGLGPGFDPEAREGPEAGGYSLGSGGGSKASAPAASPGIPGVPGVFFGSGIGHTTPRLGPCVPTFPRRPGPAPPRGSPRPLCRARHRPGYC</sequence>